<dbReference type="Pfam" id="PF08970">
    <property type="entry name" value="Sda"/>
    <property type="match status" value="1"/>
</dbReference>
<protein>
    <submittedName>
        <fullName evidence="1">Sporulation histidine kinase inhibitor Sda</fullName>
    </submittedName>
</protein>
<evidence type="ECO:0000313" key="1">
    <source>
        <dbReference type="EMBL" id="MYL69543.1"/>
    </source>
</evidence>
<dbReference type="SUPFAM" id="SSF100985">
    <property type="entry name" value="Sporulation inhibitor Sda"/>
    <property type="match status" value="1"/>
</dbReference>
<sequence length="46" mass="5459">MEKLSSLLLKDSLQKALELKLEEEFICLLKEEITKREKLKKLNNNI</sequence>
<dbReference type="InterPro" id="IPR015064">
    <property type="entry name" value="Sda"/>
</dbReference>
<dbReference type="EMBL" id="WMFA01000001">
    <property type="protein sequence ID" value="MYL69543.1"/>
    <property type="molecule type" value="Genomic_DNA"/>
</dbReference>
<organism evidence="1 2">
    <name type="scientific">Halobacillus litoralis</name>
    <dbReference type="NCBI Taxonomy" id="45668"/>
    <lineage>
        <taxon>Bacteria</taxon>
        <taxon>Bacillati</taxon>
        <taxon>Bacillota</taxon>
        <taxon>Bacilli</taxon>
        <taxon>Bacillales</taxon>
        <taxon>Bacillaceae</taxon>
        <taxon>Halobacillus</taxon>
    </lineage>
</organism>
<accession>A0A845F606</accession>
<evidence type="ECO:0000313" key="2">
    <source>
        <dbReference type="Proteomes" id="UP000450457"/>
    </source>
</evidence>
<gene>
    <name evidence="1" type="ORF">GLW00_01705</name>
</gene>
<dbReference type="AlphaFoldDB" id="A0A845F606"/>
<name>A0A845F606_9BACI</name>
<dbReference type="InterPro" id="IPR036916">
    <property type="entry name" value="Sda_sf"/>
</dbReference>
<dbReference type="Gene3D" id="1.10.287.1100">
    <property type="entry name" value="Sporulation inhibitor A"/>
    <property type="match status" value="1"/>
</dbReference>
<comment type="caution">
    <text evidence="1">The sequence shown here is derived from an EMBL/GenBank/DDBJ whole genome shotgun (WGS) entry which is preliminary data.</text>
</comment>
<reference evidence="1 2" key="1">
    <citation type="submission" date="2019-11" db="EMBL/GenBank/DDBJ databases">
        <title>Genome sequences of 17 halophilic strains isolated from different environments.</title>
        <authorList>
            <person name="Furrow R.E."/>
        </authorList>
    </citation>
    <scope>NUCLEOTIDE SEQUENCE [LARGE SCALE GENOMIC DNA]</scope>
    <source>
        <strain evidence="1 2">SL-4</strain>
    </source>
</reference>
<dbReference type="Proteomes" id="UP000450457">
    <property type="component" value="Unassembled WGS sequence"/>
</dbReference>
<proteinExistence type="predicted"/>